<evidence type="ECO:0000313" key="2">
    <source>
        <dbReference type="EMBL" id="XCI28209.1"/>
    </source>
</evidence>
<dbReference type="RefSeq" id="WP_353892785.1">
    <property type="nucleotide sequence ID" value="NZ_CP159485.1"/>
</dbReference>
<dbReference type="Gene3D" id="3.80.10.10">
    <property type="entry name" value="Ribonuclease Inhibitor"/>
    <property type="match status" value="1"/>
</dbReference>
<feature type="transmembrane region" description="Helical" evidence="1">
    <location>
        <begin position="113"/>
        <end position="131"/>
    </location>
</feature>
<dbReference type="SUPFAM" id="SSF52047">
    <property type="entry name" value="RNI-like"/>
    <property type="match status" value="1"/>
</dbReference>
<protein>
    <recommendedName>
        <fullName evidence="3">Leucine-rich repeat domain-containing protein</fullName>
    </recommendedName>
</protein>
<keyword evidence="1" id="KW-0812">Transmembrane</keyword>
<feature type="transmembrane region" description="Helical" evidence="1">
    <location>
        <begin position="43"/>
        <end position="60"/>
    </location>
</feature>
<evidence type="ECO:0008006" key="3">
    <source>
        <dbReference type="Google" id="ProtNLM"/>
    </source>
</evidence>
<keyword evidence="1" id="KW-1133">Transmembrane helix</keyword>
<gene>
    <name evidence="2" type="ORF">PRVXH_002159</name>
</gene>
<proteinExistence type="predicted"/>
<organism evidence="2">
    <name type="scientific">Proteinivorax hydrogeniformans</name>
    <dbReference type="NCBI Taxonomy" id="1826727"/>
    <lineage>
        <taxon>Bacteria</taxon>
        <taxon>Bacillati</taxon>
        <taxon>Bacillota</taxon>
        <taxon>Clostridia</taxon>
        <taxon>Eubacteriales</taxon>
        <taxon>Proteinivoracaceae</taxon>
        <taxon>Proteinivorax</taxon>
    </lineage>
</organism>
<feature type="transmembrane region" description="Helical" evidence="1">
    <location>
        <begin position="138"/>
        <end position="156"/>
    </location>
</feature>
<sequence length="363" mass="41906">MEIMANIIYSIIIIAMLCTIMSTIYFGLHKGKLTERYYTREKIFNLIAIVITMVSIFNGWELILSVFQIIFLLIVRAVYLRYQGKLQTGVMGALLLFGSLFEYNYFVIHYFEYIMLAFFVGFFIYNVYVSAPKTRTRDVSIALVGVLIFLSLNLYMTNNRELADPQLQKTVNSQLASLKESHPTIFHEIDDITILSLGRDRFRIKTLEGIEKLQSLQLLTIYQEDRLMDYSQLAELKNLESLTIFNPHPDFSINDLPDMKNLKHLSVGAFDLPTDENIIVPDLPNLENLEIFSHDIVEPTSLDIRQIPEVEVLRVIVNINEIIGLEEAKHLEKIYVRPFCDYADEIKELRPDIEVRGDMKGGG</sequence>
<name>A0AAU8HRM3_9FIRM</name>
<reference evidence="2" key="1">
    <citation type="journal article" date="2018" name="Antonie Van Leeuwenhoek">
        <title>Proteinivorax hydrogeniformans sp. nov., an anaerobic, haloalkaliphilic bacterium fermenting proteinaceous compounds with high hydrogen production.</title>
        <authorList>
            <person name="Boltyanskaya Y."/>
            <person name="Detkova E."/>
            <person name="Pimenov N."/>
            <person name="Kevbrin V."/>
        </authorList>
    </citation>
    <scope>NUCLEOTIDE SEQUENCE</scope>
    <source>
        <strain evidence="2">Z-710</strain>
    </source>
</reference>
<accession>A0AAU8HRM3</accession>
<feature type="transmembrane region" description="Helical" evidence="1">
    <location>
        <begin position="89"/>
        <end position="107"/>
    </location>
</feature>
<feature type="transmembrane region" description="Helical" evidence="1">
    <location>
        <begin position="6"/>
        <end position="28"/>
    </location>
</feature>
<evidence type="ECO:0000256" key="1">
    <source>
        <dbReference type="SAM" id="Phobius"/>
    </source>
</evidence>
<dbReference type="EMBL" id="CP159485">
    <property type="protein sequence ID" value="XCI28209.1"/>
    <property type="molecule type" value="Genomic_DNA"/>
</dbReference>
<keyword evidence="1" id="KW-0472">Membrane</keyword>
<dbReference type="InterPro" id="IPR032675">
    <property type="entry name" value="LRR_dom_sf"/>
</dbReference>
<reference evidence="2" key="2">
    <citation type="submission" date="2024-06" db="EMBL/GenBank/DDBJ databases">
        <authorList>
            <person name="Petrova K.O."/>
            <person name="Toshchakov S.V."/>
            <person name="Boltjanskaja Y.V."/>
            <person name="Kevbrin V.V."/>
        </authorList>
    </citation>
    <scope>NUCLEOTIDE SEQUENCE</scope>
    <source>
        <strain evidence="2">Z-710</strain>
    </source>
</reference>
<dbReference type="AlphaFoldDB" id="A0AAU8HRM3"/>